<feature type="compositionally biased region" description="Polar residues" evidence="3">
    <location>
        <begin position="172"/>
        <end position="182"/>
    </location>
</feature>
<keyword evidence="8" id="KW-1185">Reference proteome</keyword>
<evidence type="ECO:0008006" key="9">
    <source>
        <dbReference type="Google" id="ProtNLM"/>
    </source>
</evidence>
<dbReference type="OrthoDB" id="2155291at2759"/>
<feature type="region of interest" description="Disordered" evidence="3">
    <location>
        <begin position="822"/>
        <end position="1077"/>
    </location>
</feature>
<keyword evidence="1 2" id="KW-0175">Coiled coil</keyword>
<dbReference type="Pfam" id="PF00620">
    <property type="entry name" value="RhoGAP"/>
    <property type="match status" value="1"/>
</dbReference>
<dbReference type="GO" id="GO:0000935">
    <property type="term" value="C:division septum"/>
    <property type="evidence" value="ECO:0007669"/>
    <property type="project" value="TreeGrafter"/>
</dbReference>
<dbReference type="EMBL" id="ML769628">
    <property type="protein sequence ID" value="KAE9391329.1"/>
    <property type="molecule type" value="Genomic_DNA"/>
</dbReference>
<feature type="coiled-coil region" evidence="2">
    <location>
        <begin position="450"/>
        <end position="477"/>
    </location>
</feature>
<evidence type="ECO:0000259" key="5">
    <source>
        <dbReference type="PROSITE" id="PS50238"/>
    </source>
</evidence>
<dbReference type="Gene3D" id="1.10.10.10">
    <property type="entry name" value="Winged helix-like DNA-binding domain superfamily/Winged helix DNA-binding domain"/>
    <property type="match status" value="1"/>
</dbReference>
<feature type="domain" description="F-BAR" evidence="6">
    <location>
        <begin position="8"/>
        <end position="519"/>
    </location>
</feature>
<organism evidence="7 8">
    <name type="scientific">Gymnopus androsaceus JB14</name>
    <dbReference type="NCBI Taxonomy" id="1447944"/>
    <lineage>
        <taxon>Eukaryota</taxon>
        <taxon>Fungi</taxon>
        <taxon>Dikarya</taxon>
        <taxon>Basidiomycota</taxon>
        <taxon>Agaricomycotina</taxon>
        <taxon>Agaricomycetes</taxon>
        <taxon>Agaricomycetidae</taxon>
        <taxon>Agaricales</taxon>
        <taxon>Marasmiineae</taxon>
        <taxon>Omphalotaceae</taxon>
        <taxon>Gymnopus</taxon>
    </lineage>
</organism>
<dbReference type="InterPro" id="IPR000198">
    <property type="entry name" value="RhoGAP_dom"/>
</dbReference>
<dbReference type="GO" id="GO:0005886">
    <property type="term" value="C:plasma membrane"/>
    <property type="evidence" value="ECO:0007669"/>
    <property type="project" value="TreeGrafter"/>
</dbReference>
<dbReference type="SMART" id="SM00324">
    <property type="entry name" value="RhoGAP"/>
    <property type="match status" value="1"/>
</dbReference>
<dbReference type="Gene3D" id="1.10.555.10">
    <property type="entry name" value="Rho GTPase activation protein"/>
    <property type="match status" value="1"/>
</dbReference>
<dbReference type="GO" id="GO:0007264">
    <property type="term" value="P:small GTPase-mediated signal transduction"/>
    <property type="evidence" value="ECO:0007669"/>
    <property type="project" value="TreeGrafter"/>
</dbReference>
<dbReference type="Pfam" id="PF00610">
    <property type="entry name" value="DEP"/>
    <property type="match status" value="1"/>
</dbReference>
<name>A0A6A4GZG2_9AGAR</name>
<dbReference type="GO" id="GO:0005096">
    <property type="term" value="F:GTPase activator activity"/>
    <property type="evidence" value="ECO:0007669"/>
    <property type="project" value="TreeGrafter"/>
</dbReference>
<proteinExistence type="predicted"/>
<feature type="compositionally biased region" description="Low complexity" evidence="3">
    <location>
        <begin position="989"/>
        <end position="1000"/>
    </location>
</feature>
<accession>A0A6A4GZG2</accession>
<sequence>MAVLSLPLSFNNSFWSQDYRRGVETLYNKLEQGTIENEEIIAFIRARAEAESQLADALNNTALTGTTGIGFAADDGASLLMAFRGLQTESTTQGQVHQNISKELASLVADPFAEWAKGYKDRIMQSKGVVLSQWLYSYEHNIGEVAKLKHQYLAKVRAADEAEDDLKFAPNSGKSDNYTTSPRLRPIDARSPPMRTASVSERIAARFKDIQKKSTSALSGENTSLLSSEPDEVAKVDKGKGKAVIFEASPMQLNSPLPMSPPLPPKVEIPSSPMPPMAAEPMLLAGLSLPPVAVSQLLTKAASELNLRPVRFPLLGEYKDCFTGDEFVAWLKENVQGLGGSLDRAEQAAKDLTERDGLLRRIGELGNDFEHSEEAFYQFRPKAFDIEGKNADAASSLSPIKLQPDQLLKRTNTFFNVVTKALNANQTSEPTHMKTRHEAEEADKAYRVAVRQLDRQRLSIEERLEDTLKTLQRWEIERLRAVKTVLLQYQGTLANLPKSLEPIIERQGTLIAAYQPENDLSALIERYRTGPFRPDAQVYESVAHDESDVVFGIDLRKWAEGGWSTLMSADEEKKETIPPVVDALLNGITAAYAKLPNDAEKRKAWIYEVPLSAVHHLREALNAIPPEQPIKPEVFEPFDAPVIAATIKLWLLELDPPLGLYESWDDFRKLYPTLGAALVIKPEGEDTREEKIKELSIMLQRLPRVHLYVLDKIASHLKNLIQTTKVDEPDEVFITKIALSIGRTIIRPKFETEMSIQDRHPTLLFIDILKDYDAIIPPTIARKKRESERKIPLRKRTAPMDMRIHRSRLSTGVDAKQLLAAQHAAQNPSGRTKSPPPVPPMPSIPIPGPPPIVSPQPVVPPPPPPQVISPPPPPPVIPPPPPLTSPPAADAPPRPSFKTPPPEDEDLPVRPTFKEPLPEPEELVAPPRPQFTDPSSEPDSPSVPVIPAVSPPTPKPIANASVQRSSSARAASPKIGSRSPSPPADQTLSAAKSSITRSSSGGVRGPRMTRGPRAPGGTSRNSVVGSPTSTSSNSPTSPNYKRNSGGSGSRPSSVLGRSSAFSRRTMASDAEDEVVDK</sequence>
<feature type="compositionally biased region" description="Low complexity" evidence="3">
    <location>
        <begin position="956"/>
        <end position="972"/>
    </location>
</feature>
<dbReference type="PROSITE" id="PS50238">
    <property type="entry name" value="RHOGAP"/>
    <property type="match status" value="1"/>
</dbReference>
<reference evidence="7" key="1">
    <citation type="journal article" date="2019" name="Environ. Microbiol.">
        <title>Fungal ecological strategies reflected in gene transcription - a case study of two litter decomposers.</title>
        <authorList>
            <person name="Barbi F."/>
            <person name="Kohler A."/>
            <person name="Barry K."/>
            <person name="Baskaran P."/>
            <person name="Daum C."/>
            <person name="Fauchery L."/>
            <person name="Ihrmark K."/>
            <person name="Kuo A."/>
            <person name="LaButti K."/>
            <person name="Lipzen A."/>
            <person name="Morin E."/>
            <person name="Grigoriev I.V."/>
            <person name="Henrissat B."/>
            <person name="Lindahl B."/>
            <person name="Martin F."/>
        </authorList>
    </citation>
    <scope>NUCLEOTIDE SEQUENCE</scope>
    <source>
        <strain evidence="7">JB14</strain>
    </source>
</reference>
<dbReference type="SUPFAM" id="SSF48350">
    <property type="entry name" value="GTPase activation domain, GAP"/>
    <property type="match status" value="1"/>
</dbReference>
<evidence type="ECO:0000259" key="4">
    <source>
        <dbReference type="PROSITE" id="PS50186"/>
    </source>
</evidence>
<feature type="compositionally biased region" description="Pro residues" evidence="3">
    <location>
        <begin position="834"/>
        <end position="900"/>
    </location>
</feature>
<dbReference type="GO" id="GO:0007010">
    <property type="term" value="P:cytoskeleton organization"/>
    <property type="evidence" value="ECO:0007669"/>
    <property type="project" value="TreeGrafter"/>
</dbReference>
<dbReference type="PANTHER" id="PTHR23065:SF17">
    <property type="entry name" value="RHO-GTPASE-ACTIVATING PROTEIN RGD2"/>
    <property type="match status" value="1"/>
</dbReference>
<dbReference type="GO" id="GO:0005737">
    <property type="term" value="C:cytoplasm"/>
    <property type="evidence" value="ECO:0007669"/>
    <property type="project" value="TreeGrafter"/>
</dbReference>
<dbReference type="AlphaFoldDB" id="A0A6A4GZG2"/>
<dbReference type="InterPro" id="IPR001060">
    <property type="entry name" value="FCH_dom"/>
</dbReference>
<dbReference type="PANTHER" id="PTHR23065">
    <property type="entry name" value="PROLINE-SERINE-THREONINE PHOSPHATASE INTERACTING PROTEIN 1"/>
    <property type="match status" value="1"/>
</dbReference>
<evidence type="ECO:0000313" key="8">
    <source>
        <dbReference type="Proteomes" id="UP000799118"/>
    </source>
</evidence>
<evidence type="ECO:0000313" key="7">
    <source>
        <dbReference type="EMBL" id="KAE9391329.1"/>
    </source>
</evidence>
<protein>
    <recommendedName>
        <fullName evidence="9">RhoGAP-domain-containing protein</fullName>
    </recommendedName>
</protein>
<dbReference type="Pfam" id="PF00611">
    <property type="entry name" value="FCH"/>
    <property type="match status" value="1"/>
</dbReference>
<evidence type="ECO:0000256" key="2">
    <source>
        <dbReference type="SAM" id="Coils"/>
    </source>
</evidence>
<evidence type="ECO:0000259" key="6">
    <source>
        <dbReference type="PROSITE" id="PS51741"/>
    </source>
</evidence>
<feature type="region of interest" description="Disordered" evidence="3">
    <location>
        <begin position="167"/>
        <end position="195"/>
    </location>
</feature>
<dbReference type="InterPro" id="IPR031160">
    <property type="entry name" value="F_BAR_dom"/>
</dbReference>
<dbReference type="InterPro" id="IPR036390">
    <property type="entry name" value="WH_DNA-bd_sf"/>
</dbReference>
<dbReference type="SUPFAM" id="SSF46785">
    <property type="entry name" value="Winged helix' DNA-binding domain"/>
    <property type="match status" value="1"/>
</dbReference>
<dbReference type="SUPFAM" id="SSF103657">
    <property type="entry name" value="BAR/IMD domain-like"/>
    <property type="match status" value="1"/>
</dbReference>
<dbReference type="InterPro" id="IPR036388">
    <property type="entry name" value="WH-like_DNA-bd_sf"/>
</dbReference>
<dbReference type="SMART" id="SM00055">
    <property type="entry name" value="FCH"/>
    <property type="match status" value="1"/>
</dbReference>
<evidence type="ECO:0000256" key="3">
    <source>
        <dbReference type="SAM" id="MobiDB-lite"/>
    </source>
</evidence>
<dbReference type="Gene3D" id="1.20.1270.60">
    <property type="entry name" value="Arfaptin homology (AH) domain/BAR domain"/>
    <property type="match status" value="2"/>
</dbReference>
<feature type="domain" description="Rho-GAP" evidence="5">
    <location>
        <begin position="564"/>
        <end position="776"/>
    </location>
</feature>
<dbReference type="PROSITE" id="PS51741">
    <property type="entry name" value="F_BAR"/>
    <property type="match status" value="1"/>
</dbReference>
<dbReference type="InterPro" id="IPR000591">
    <property type="entry name" value="DEP_dom"/>
</dbReference>
<feature type="compositionally biased region" description="Low complexity" evidence="3">
    <location>
        <begin position="933"/>
        <end position="948"/>
    </location>
</feature>
<gene>
    <name evidence="7" type="ORF">BT96DRAFT_311114</name>
</gene>
<dbReference type="InterPro" id="IPR027267">
    <property type="entry name" value="AH/BAR_dom_sf"/>
</dbReference>
<dbReference type="PROSITE" id="PS50186">
    <property type="entry name" value="DEP"/>
    <property type="match status" value="1"/>
</dbReference>
<feature type="compositionally biased region" description="Low complexity" evidence="3">
    <location>
        <begin position="1021"/>
        <end position="1059"/>
    </location>
</feature>
<evidence type="ECO:0000256" key="1">
    <source>
        <dbReference type="PROSITE-ProRule" id="PRU01077"/>
    </source>
</evidence>
<dbReference type="InterPro" id="IPR008936">
    <property type="entry name" value="Rho_GTPase_activation_prot"/>
</dbReference>
<feature type="domain" description="DEP" evidence="4">
    <location>
        <begin position="301"/>
        <end position="381"/>
    </location>
</feature>
<dbReference type="Proteomes" id="UP000799118">
    <property type="component" value="Unassembled WGS sequence"/>
</dbReference>